<evidence type="ECO:0000256" key="1">
    <source>
        <dbReference type="SAM" id="MobiDB-lite"/>
    </source>
</evidence>
<feature type="compositionally biased region" description="Polar residues" evidence="1">
    <location>
        <begin position="317"/>
        <end position="336"/>
    </location>
</feature>
<protein>
    <submittedName>
        <fullName evidence="2">Uncharacterized protein</fullName>
    </submittedName>
</protein>
<feature type="non-terminal residue" evidence="2">
    <location>
        <position position="478"/>
    </location>
</feature>
<evidence type="ECO:0000313" key="3">
    <source>
        <dbReference type="Proteomes" id="UP000027456"/>
    </source>
</evidence>
<keyword evidence="3" id="KW-1185">Reference proteome</keyword>
<dbReference type="AlphaFoldDB" id="A0A074RS69"/>
<feature type="region of interest" description="Disordered" evidence="1">
    <location>
        <begin position="421"/>
        <end position="478"/>
    </location>
</feature>
<name>A0A074RS69_9AGAM</name>
<comment type="caution">
    <text evidence="2">The sequence shown here is derived from an EMBL/GenBank/DDBJ whole genome shotgun (WGS) entry which is preliminary data.</text>
</comment>
<organism evidence="2 3">
    <name type="scientific">Rhizoctonia solani 123E</name>
    <dbReference type="NCBI Taxonomy" id="1423351"/>
    <lineage>
        <taxon>Eukaryota</taxon>
        <taxon>Fungi</taxon>
        <taxon>Dikarya</taxon>
        <taxon>Basidiomycota</taxon>
        <taxon>Agaricomycotina</taxon>
        <taxon>Agaricomycetes</taxon>
        <taxon>Cantharellales</taxon>
        <taxon>Ceratobasidiaceae</taxon>
        <taxon>Rhizoctonia</taxon>
    </lineage>
</organism>
<dbReference type="Proteomes" id="UP000027456">
    <property type="component" value="Unassembled WGS sequence"/>
</dbReference>
<reference evidence="2 3" key="1">
    <citation type="submission" date="2013-12" db="EMBL/GenBank/DDBJ databases">
        <authorList>
            <person name="Cubeta M."/>
            <person name="Pakala S."/>
            <person name="Fedorova N."/>
            <person name="Thomas E."/>
            <person name="Dean R."/>
            <person name="Jabaji S."/>
            <person name="Neate S."/>
            <person name="Toda T."/>
            <person name="Tavantzis S."/>
            <person name="Vilgalys R."/>
            <person name="Bharathan N."/>
            <person name="Pakala S."/>
            <person name="Losada L.S."/>
            <person name="Zafar N."/>
            <person name="Nierman W."/>
        </authorList>
    </citation>
    <scope>NUCLEOTIDE SEQUENCE [LARGE SCALE GENOMIC DNA]</scope>
    <source>
        <strain evidence="2 3">123E</strain>
    </source>
</reference>
<dbReference type="EMBL" id="AZST01000331">
    <property type="protein sequence ID" value="KEP49714.1"/>
    <property type="molecule type" value="Genomic_DNA"/>
</dbReference>
<sequence>MSRAQSPEGSATSQAAADTDWMQYVGWDGGFHPLDDVAYDQRPEVKKLRKILEKSFIVPAWLANIESPEWATYKRTQRLRDSASNLSSKMSLPKYISNNDEGLSFDVQESLAFILHIPRHAIALQSHFSPLEPMEADRRHPVDTLGSLVWDFQSAEHVIYRTERKLAIPCLPKQANQTRQARRENTGEVQPDACAFIPLGINFVLSGVLENARAALSCFPSTDSLTSHHIYILHWVTEYKRDQDQLNSKRQVAEGLVSALYQRRAYGFPDHFVFGTAHYSRTVIEVVAATWVCSDETDEPVARPQEAKTASVMPLDDQNTSPPRNSFQVGDTTSSPPKAGEEALRASTSLTTEDIKKYNKIVMYSLARYNMTRAEDMMRLYLLMRYTRTLARQYAGEIEKDDYAQVHELLKKAKEFYQWSPTPRAQSNRSEPNSFASVSERQSEGMSIDSYEDSDCNSDPEELKPPNDGSPTQRIAGE</sequence>
<feature type="compositionally biased region" description="Acidic residues" evidence="1">
    <location>
        <begin position="450"/>
        <end position="460"/>
    </location>
</feature>
<evidence type="ECO:0000313" key="2">
    <source>
        <dbReference type="EMBL" id="KEP49714.1"/>
    </source>
</evidence>
<feature type="region of interest" description="Disordered" evidence="1">
    <location>
        <begin position="298"/>
        <end position="347"/>
    </location>
</feature>
<dbReference type="OrthoDB" id="3143494at2759"/>
<feature type="compositionally biased region" description="Polar residues" evidence="1">
    <location>
        <begin position="421"/>
        <end position="440"/>
    </location>
</feature>
<accession>A0A074RS69</accession>
<dbReference type="HOGENOM" id="CLU_042950_0_0_1"/>
<gene>
    <name evidence="2" type="ORF">V565_094740</name>
</gene>
<proteinExistence type="predicted"/>
<feature type="compositionally biased region" description="Polar residues" evidence="1">
    <location>
        <begin position="469"/>
        <end position="478"/>
    </location>
</feature>